<comment type="similarity">
    <text evidence="1">Belongs to the LysR transcriptional regulatory family.</text>
</comment>
<reference evidence="7" key="1">
    <citation type="journal article" date="2019" name="Int. J. Syst. Evol. Microbiol.">
        <title>The Global Catalogue of Microorganisms (GCM) 10K type strain sequencing project: providing services to taxonomists for standard genome sequencing and annotation.</title>
        <authorList>
            <consortium name="The Broad Institute Genomics Platform"/>
            <consortium name="The Broad Institute Genome Sequencing Center for Infectious Disease"/>
            <person name="Wu L."/>
            <person name="Ma J."/>
        </authorList>
    </citation>
    <scope>NUCLEOTIDE SEQUENCE [LARGE SCALE GENOMIC DNA]</scope>
    <source>
        <strain evidence="7">KCTC 42730</strain>
    </source>
</reference>
<accession>A0ABV7CJT9</accession>
<evidence type="ECO:0000256" key="3">
    <source>
        <dbReference type="ARBA" id="ARBA00023125"/>
    </source>
</evidence>
<dbReference type="EMBL" id="JBHRSD010000015">
    <property type="protein sequence ID" value="MFC3032882.1"/>
    <property type="molecule type" value="Genomic_DNA"/>
</dbReference>
<evidence type="ECO:0000256" key="1">
    <source>
        <dbReference type="ARBA" id="ARBA00009437"/>
    </source>
</evidence>
<evidence type="ECO:0000259" key="5">
    <source>
        <dbReference type="PROSITE" id="PS50931"/>
    </source>
</evidence>
<dbReference type="PROSITE" id="PS50931">
    <property type="entry name" value="HTH_LYSR"/>
    <property type="match status" value="1"/>
</dbReference>
<feature type="domain" description="HTH lysR-type" evidence="5">
    <location>
        <begin position="1"/>
        <end position="59"/>
    </location>
</feature>
<comment type="caution">
    <text evidence="6">The sequence shown here is derived from an EMBL/GenBank/DDBJ whole genome shotgun (WGS) entry which is preliminary data.</text>
</comment>
<dbReference type="Pfam" id="PF03466">
    <property type="entry name" value="LysR_substrate"/>
    <property type="match status" value="1"/>
</dbReference>
<proteinExistence type="inferred from homology"/>
<dbReference type="SUPFAM" id="SSF53850">
    <property type="entry name" value="Periplasmic binding protein-like II"/>
    <property type="match status" value="1"/>
</dbReference>
<dbReference type="RefSeq" id="WP_377123811.1">
    <property type="nucleotide sequence ID" value="NZ_JBHRSD010000015.1"/>
</dbReference>
<dbReference type="SUPFAM" id="SSF46785">
    <property type="entry name" value="Winged helix' DNA-binding domain"/>
    <property type="match status" value="1"/>
</dbReference>
<dbReference type="Gene3D" id="1.10.10.10">
    <property type="entry name" value="Winged helix-like DNA-binding domain superfamily/Winged helix DNA-binding domain"/>
    <property type="match status" value="1"/>
</dbReference>
<keyword evidence="2" id="KW-0805">Transcription regulation</keyword>
<sequence length="288" mass="31852">MDKLNLMQCVVALVEEGSFTAAASRLGRSKALISTHITSLEAELGVRLLNRSTRHLQLTAEGRIYYEEAKRILEEVAQLESALQSNSQKLVGRLRLSVPSTFGEMCLLPFLAQFQIKHPELAIDCVFQDRYVDLIAEGFDLAIRIGQLKDSSLIARKVHEITLKVCASPKFLAEHPPITRPTELSKLPCIVDSNSKKEGYWQLGEQEIQIHEAIRVNSAFAAAQLAALHVGVCYCPDFAVKPLIEGGKLAALRFATVRAPVQVVYPHRVHAHSKVSQFTEALAEFLAG</sequence>
<dbReference type="InterPro" id="IPR036390">
    <property type="entry name" value="WH_DNA-bd_sf"/>
</dbReference>
<protein>
    <submittedName>
        <fullName evidence="6">LysR family transcriptional regulator</fullName>
    </submittedName>
</protein>
<dbReference type="Proteomes" id="UP001595453">
    <property type="component" value="Unassembled WGS sequence"/>
</dbReference>
<name>A0ABV7CJT9_9GAMM</name>
<dbReference type="Pfam" id="PF00126">
    <property type="entry name" value="HTH_1"/>
    <property type="match status" value="1"/>
</dbReference>
<organism evidence="6 7">
    <name type="scientific">Pseudoalteromonas fenneropenaei</name>
    <dbReference type="NCBI Taxonomy" id="1737459"/>
    <lineage>
        <taxon>Bacteria</taxon>
        <taxon>Pseudomonadati</taxon>
        <taxon>Pseudomonadota</taxon>
        <taxon>Gammaproteobacteria</taxon>
        <taxon>Alteromonadales</taxon>
        <taxon>Pseudoalteromonadaceae</taxon>
        <taxon>Pseudoalteromonas</taxon>
    </lineage>
</organism>
<dbReference type="CDD" id="cd08422">
    <property type="entry name" value="PBP2_CrgA_like"/>
    <property type="match status" value="1"/>
</dbReference>
<dbReference type="InterPro" id="IPR000847">
    <property type="entry name" value="LysR_HTH_N"/>
</dbReference>
<dbReference type="Gene3D" id="3.40.190.290">
    <property type="match status" value="1"/>
</dbReference>
<evidence type="ECO:0000256" key="4">
    <source>
        <dbReference type="ARBA" id="ARBA00023163"/>
    </source>
</evidence>
<keyword evidence="3" id="KW-0238">DNA-binding</keyword>
<keyword evidence="4" id="KW-0804">Transcription</keyword>
<dbReference type="InterPro" id="IPR058163">
    <property type="entry name" value="LysR-type_TF_proteobact-type"/>
</dbReference>
<dbReference type="PANTHER" id="PTHR30537">
    <property type="entry name" value="HTH-TYPE TRANSCRIPTIONAL REGULATOR"/>
    <property type="match status" value="1"/>
</dbReference>
<keyword evidence="7" id="KW-1185">Reference proteome</keyword>
<evidence type="ECO:0000313" key="6">
    <source>
        <dbReference type="EMBL" id="MFC3032882.1"/>
    </source>
</evidence>
<gene>
    <name evidence="6" type="ORF">ACFOEE_10155</name>
</gene>
<evidence type="ECO:0000256" key="2">
    <source>
        <dbReference type="ARBA" id="ARBA00023015"/>
    </source>
</evidence>
<dbReference type="InterPro" id="IPR005119">
    <property type="entry name" value="LysR_subst-bd"/>
</dbReference>
<dbReference type="PANTHER" id="PTHR30537:SF5">
    <property type="entry name" value="HTH-TYPE TRANSCRIPTIONAL ACTIVATOR TTDR-RELATED"/>
    <property type="match status" value="1"/>
</dbReference>
<evidence type="ECO:0000313" key="7">
    <source>
        <dbReference type="Proteomes" id="UP001595453"/>
    </source>
</evidence>
<dbReference type="InterPro" id="IPR036388">
    <property type="entry name" value="WH-like_DNA-bd_sf"/>
</dbReference>